<dbReference type="Gene3D" id="4.10.280.10">
    <property type="entry name" value="Helix-loop-helix DNA-binding domain"/>
    <property type="match status" value="1"/>
</dbReference>
<dbReference type="EMBL" id="CADCXU010001728">
    <property type="protein sequence ID" value="CAA9994144.1"/>
    <property type="molecule type" value="Genomic_DNA"/>
</dbReference>
<evidence type="ECO:0000259" key="9">
    <source>
        <dbReference type="PROSITE" id="PS50888"/>
    </source>
</evidence>
<sequence length="358" mass="41194">MFELRTQLFESQRFLFEFSGFFGARQRESKATSWQHRCLVSRMCEARALPESENFAIDYFFVPCTKRPVTVCIITNKLQLRDTLLYFCIASRVRGVTVIADRRKAVIAARRLPRGRIKSGVSRGLWAGQCKQRGRARAADRRLPGPPSGEGRSFITGFDPHQRFRTAEFALAHRRSAVVVSRRQRRNFHPNSLSSKSWEIFTPAVTISNFRRFRRDFPILRIMTTVGTMFASNYATGYRVDSEPETPPGYLPAFSDTYQRYVLTPSPEASERCGSPASYSAQDSSEEEKKKKPVSPVVMKKRRLAANARERRRMMNLNNAFDRLRTVLPSLGNDRQLSKYETLQMAQTYINALYDLLQ</sequence>
<keyword evidence="3" id="KW-0221">Differentiation</keyword>
<evidence type="ECO:0000313" key="10">
    <source>
        <dbReference type="EMBL" id="CAA9994144.1"/>
    </source>
</evidence>
<evidence type="ECO:0000256" key="4">
    <source>
        <dbReference type="ARBA" id="ARBA00022902"/>
    </source>
</evidence>
<dbReference type="InterPro" id="IPR011598">
    <property type="entry name" value="bHLH_dom"/>
</dbReference>
<dbReference type="SMART" id="SM00353">
    <property type="entry name" value="HLH"/>
    <property type="match status" value="1"/>
</dbReference>
<dbReference type="GO" id="GO:0045944">
    <property type="term" value="P:positive regulation of transcription by RNA polymerase II"/>
    <property type="evidence" value="ECO:0007669"/>
    <property type="project" value="TreeGrafter"/>
</dbReference>
<keyword evidence="7" id="KW-0539">Nucleus</keyword>
<dbReference type="Proteomes" id="UP000479000">
    <property type="component" value="Unassembled WGS sequence"/>
</dbReference>
<feature type="region of interest" description="Disordered" evidence="8">
    <location>
        <begin position="266"/>
        <end position="296"/>
    </location>
</feature>
<feature type="region of interest" description="Disordered" evidence="8">
    <location>
        <begin position="135"/>
        <end position="155"/>
    </location>
</feature>
<evidence type="ECO:0000256" key="5">
    <source>
        <dbReference type="ARBA" id="ARBA00023015"/>
    </source>
</evidence>
<evidence type="ECO:0000256" key="3">
    <source>
        <dbReference type="ARBA" id="ARBA00022782"/>
    </source>
</evidence>
<evidence type="ECO:0000256" key="1">
    <source>
        <dbReference type="ARBA" id="ARBA00004123"/>
    </source>
</evidence>
<evidence type="ECO:0000256" key="2">
    <source>
        <dbReference type="ARBA" id="ARBA00022473"/>
    </source>
</evidence>
<accession>A0A6H5FWP2</accession>
<dbReference type="SUPFAM" id="SSF47459">
    <property type="entry name" value="HLH, helix-loop-helix DNA-binding domain"/>
    <property type="match status" value="1"/>
</dbReference>
<evidence type="ECO:0000313" key="11">
    <source>
        <dbReference type="Proteomes" id="UP000479000"/>
    </source>
</evidence>
<comment type="subcellular location">
    <subcellularLocation>
        <location evidence="1">Nucleus</location>
    </subcellularLocation>
</comment>
<gene>
    <name evidence="10" type="ORF">NTEN_LOCUS960</name>
</gene>
<proteinExistence type="predicted"/>
<dbReference type="InterPro" id="IPR036638">
    <property type="entry name" value="HLH_DNA-bd_sf"/>
</dbReference>
<dbReference type="GO" id="GO:0046982">
    <property type="term" value="F:protein heterodimerization activity"/>
    <property type="evidence" value="ECO:0007669"/>
    <property type="project" value="UniProtKB-ARBA"/>
</dbReference>
<dbReference type="FunFam" id="4.10.280.10:FF:000025">
    <property type="entry name" value="protein atonal homolog 7"/>
    <property type="match status" value="1"/>
</dbReference>
<organism evidence="10 11">
    <name type="scientific">Nesidiocoris tenuis</name>
    <dbReference type="NCBI Taxonomy" id="355587"/>
    <lineage>
        <taxon>Eukaryota</taxon>
        <taxon>Metazoa</taxon>
        <taxon>Ecdysozoa</taxon>
        <taxon>Arthropoda</taxon>
        <taxon>Hexapoda</taxon>
        <taxon>Insecta</taxon>
        <taxon>Pterygota</taxon>
        <taxon>Neoptera</taxon>
        <taxon>Paraneoptera</taxon>
        <taxon>Hemiptera</taxon>
        <taxon>Heteroptera</taxon>
        <taxon>Panheteroptera</taxon>
        <taxon>Cimicomorpha</taxon>
        <taxon>Miridae</taxon>
        <taxon>Dicyphina</taxon>
        <taxon>Nesidiocoris</taxon>
    </lineage>
</organism>
<dbReference type="InterPro" id="IPR050359">
    <property type="entry name" value="bHLH_transcription_factors"/>
</dbReference>
<dbReference type="PROSITE" id="PS50888">
    <property type="entry name" value="BHLH"/>
    <property type="match status" value="1"/>
</dbReference>
<dbReference type="PANTHER" id="PTHR19290">
    <property type="entry name" value="BASIC HELIX-LOOP-HELIX PROTEIN NEUROGENIN-RELATED"/>
    <property type="match status" value="1"/>
</dbReference>
<dbReference type="Pfam" id="PF00010">
    <property type="entry name" value="HLH"/>
    <property type="match status" value="1"/>
</dbReference>
<protein>
    <recommendedName>
        <fullName evidence="9">BHLH domain-containing protein</fullName>
    </recommendedName>
</protein>
<dbReference type="GO" id="GO:0005634">
    <property type="term" value="C:nucleus"/>
    <property type="evidence" value="ECO:0007669"/>
    <property type="project" value="UniProtKB-SubCell"/>
</dbReference>
<dbReference type="PANTHER" id="PTHR19290:SF169">
    <property type="entry name" value="PROTEIN ATONAL"/>
    <property type="match status" value="1"/>
</dbReference>
<dbReference type="GO" id="GO:0016360">
    <property type="term" value="P:sensory organ precursor cell fate determination"/>
    <property type="evidence" value="ECO:0007669"/>
    <property type="project" value="UniProtKB-ARBA"/>
</dbReference>
<keyword evidence="11" id="KW-1185">Reference proteome</keyword>
<dbReference type="GO" id="GO:0070888">
    <property type="term" value="F:E-box binding"/>
    <property type="evidence" value="ECO:0007669"/>
    <property type="project" value="TreeGrafter"/>
</dbReference>
<feature type="domain" description="BHLH" evidence="9">
    <location>
        <begin position="301"/>
        <end position="353"/>
    </location>
</feature>
<keyword evidence="6" id="KW-0804">Transcription</keyword>
<evidence type="ECO:0000256" key="6">
    <source>
        <dbReference type="ARBA" id="ARBA00023163"/>
    </source>
</evidence>
<dbReference type="CDD" id="cd19715">
    <property type="entry name" value="bHLH_TS_amos_like"/>
    <property type="match status" value="1"/>
</dbReference>
<evidence type="ECO:0000256" key="7">
    <source>
        <dbReference type="ARBA" id="ARBA00023242"/>
    </source>
</evidence>
<reference evidence="10 11" key="1">
    <citation type="submission" date="2020-02" db="EMBL/GenBank/DDBJ databases">
        <authorList>
            <person name="Ferguson B K."/>
        </authorList>
    </citation>
    <scope>NUCLEOTIDE SEQUENCE [LARGE SCALE GENOMIC DNA]</scope>
</reference>
<keyword evidence="2" id="KW-0217">Developmental protein</keyword>
<evidence type="ECO:0000256" key="8">
    <source>
        <dbReference type="SAM" id="MobiDB-lite"/>
    </source>
</evidence>
<keyword evidence="5" id="KW-0805">Transcription regulation</keyword>
<dbReference type="GO" id="GO:0061564">
    <property type="term" value="P:axon development"/>
    <property type="evidence" value="ECO:0007669"/>
    <property type="project" value="TreeGrafter"/>
</dbReference>
<dbReference type="GO" id="GO:0000981">
    <property type="term" value="F:DNA-binding transcription factor activity, RNA polymerase II-specific"/>
    <property type="evidence" value="ECO:0007669"/>
    <property type="project" value="TreeGrafter"/>
</dbReference>
<keyword evidence="4" id="KW-0524">Neurogenesis</keyword>
<dbReference type="AlphaFoldDB" id="A0A6H5FWP2"/>
<name>A0A6H5FWP2_9HEMI</name>
<dbReference type="OrthoDB" id="6161578at2759"/>